<dbReference type="PANTHER" id="PTHR37984:SF11">
    <property type="entry name" value="INTEGRASE CATALYTIC DOMAIN-CONTAINING PROTEIN"/>
    <property type="match status" value="1"/>
</dbReference>
<dbReference type="InterPro" id="IPR043502">
    <property type="entry name" value="DNA/RNA_pol_sf"/>
</dbReference>
<reference evidence="2" key="1">
    <citation type="journal article" date="2023" name="Science">
        <title>Genome structures resolve the early diversification of teleost fishes.</title>
        <authorList>
            <person name="Parey E."/>
            <person name="Louis A."/>
            <person name="Montfort J."/>
            <person name="Bouchez O."/>
            <person name="Roques C."/>
            <person name="Iampietro C."/>
            <person name="Lluch J."/>
            <person name="Castinel A."/>
            <person name="Donnadieu C."/>
            <person name="Desvignes T."/>
            <person name="Floi Bucao C."/>
            <person name="Jouanno E."/>
            <person name="Wen M."/>
            <person name="Mejri S."/>
            <person name="Dirks R."/>
            <person name="Jansen H."/>
            <person name="Henkel C."/>
            <person name="Chen W.J."/>
            <person name="Zahm M."/>
            <person name="Cabau C."/>
            <person name="Klopp C."/>
            <person name="Thompson A.W."/>
            <person name="Robinson-Rechavi M."/>
            <person name="Braasch I."/>
            <person name="Lecointre G."/>
            <person name="Bobe J."/>
            <person name="Postlethwait J.H."/>
            <person name="Berthelot C."/>
            <person name="Roest Crollius H."/>
            <person name="Guiguen Y."/>
        </authorList>
    </citation>
    <scope>NUCLEOTIDE SEQUENCE</scope>
    <source>
        <strain evidence="2">NC1722</strain>
    </source>
</reference>
<organism evidence="2 3">
    <name type="scientific">Aldrovandia affinis</name>
    <dbReference type="NCBI Taxonomy" id="143900"/>
    <lineage>
        <taxon>Eukaryota</taxon>
        <taxon>Metazoa</taxon>
        <taxon>Chordata</taxon>
        <taxon>Craniata</taxon>
        <taxon>Vertebrata</taxon>
        <taxon>Euteleostomi</taxon>
        <taxon>Actinopterygii</taxon>
        <taxon>Neopterygii</taxon>
        <taxon>Teleostei</taxon>
        <taxon>Notacanthiformes</taxon>
        <taxon>Halosauridae</taxon>
        <taxon>Aldrovandia</taxon>
    </lineage>
</organism>
<sequence length="225" mass="24942">MYVRRKLLEEGPGLTLARTLQLASQCESVEEQMSAMSGAAKAETETVHRVAQKGGETGKNQRKPATKVSSASEQYQHEVANALAGIEGVENISDDIIVHAQDQDTHDKASHAVLTRLMERGLTLNPDKCQFNMDKLVFMGILLSEKGIGPTEERVRAVAEAREPENAAEVRSFLGLVGYSSRFIPQFATLWSAAASHERIHLRVSDQSREERSMRSRMNWPEPAL</sequence>
<dbReference type="InterPro" id="IPR043128">
    <property type="entry name" value="Rev_trsase/Diguanyl_cyclase"/>
</dbReference>
<feature type="region of interest" description="Disordered" evidence="1">
    <location>
        <begin position="204"/>
        <end position="225"/>
    </location>
</feature>
<comment type="caution">
    <text evidence="2">The sequence shown here is derived from an EMBL/GenBank/DDBJ whole genome shotgun (WGS) entry which is preliminary data.</text>
</comment>
<keyword evidence="3" id="KW-1185">Reference proteome</keyword>
<protein>
    <recommendedName>
        <fullName evidence="4">Reverse transcriptase domain-containing protein</fullName>
    </recommendedName>
</protein>
<proteinExistence type="predicted"/>
<feature type="region of interest" description="Disordered" evidence="1">
    <location>
        <begin position="48"/>
        <end position="73"/>
    </location>
</feature>
<evidence type="ECO:0000313" key="2">
    <source>
        <dbReference type="EMBL" id="KAJ8357908.1"/>
    </source>
</evidence>
<dbReference type="EMBL" id="JAINUG010001323">
    <property type="protein sequence ID" value="KAJ8357908.1"/>
    <property type="molecule type" value="Genomic_DNA"/>
</dbReference>
<dbReference type="SUPFAM" id="SSF56672">
    <property type="entry name" value="DNA/RNA polymerases"/>
    <property type="match status" value="1"/>
</dbReference>
<evidence type="ECO:0008006" key="4">
    <source>
        <dbReference type="Google" id="ProtNLM"/>
    </source>
</evidence>
<name>A0AAD7R2H1_9TELE</name>
<dbReference type="Gene3D" id="3.30.70.270">
    <property type="match status" value="2"/>
</dbReference>
<dbReference type="InterPro" id="IPR050951">
    <property type="entry name" value="Retrovirus_Pol_polyprotein"/>
</dbReference>
<dbReference type="Proteomes" id="UP001221898">
    <property type="component" value="Unassembled WGS sequence"/>
</dbReference>
<dbReference type="PANTHER" id="PTHR37984">
    <property type="entry name" value="PROTEIN CBG26694"/>
    <property type="match status" value="1"/>
</dbReference>
<evidence type="ECO:0000313" key="3">
    <source>
        <dbReference type="Proteomes" id="UP001221898"/>
    </source>
</evidence>
<evidence type="ECO:0000256" key="1">
    <source>
        <dbReference type="SAM" id="MobiDB-lite"/>
    </source>
</evidence>
<gene>
    <name evidence="2" type="ORF">AAFF_G00056420</name>
</gene>
<accession>A0AAD7R2H1</accession>
<dbReference type="AlphaFoldDB" id="A0AAD7R2H1"/>
<feature type="compositionally biased region" description="Basic and acidic residues" evidence="1">
    <location>
        <begin position="204"/>
        <end position="214"/>
    </location>
</feature>